<evidence type="ECO:0000313" key="1">
    <source>
        <dbReference type="EMBL" id="SLN19997.1"/>
    </source>
</evidence>
<name>A0A1X6YGB4_9RHOB</name>
<evidence type="ECO:0000313" key="2">
    <source>
        <dbReference type="Proteomes" id="UP000193570"/>
    </source>
</evidence>
<organism evidence="1 2">
    <name type="scientific">Roseivivax jejudonensis</name>
    <dbReference type="NCBI Taxonomy" id="1529041"/>
    <lineage>
        <taxon>Bacteria</taxon>
        <taxon>Pseudomonadati</taxon>
        <taxon>Pseudomonadota</taxon>
        <taxon>Alphaproteobacteria</taxon>
        <taxon>Rhodobacterales</taxon>
        <taxon>Roseobacteraceae</taxon>
        <taxon>Roseivivax</taxon>
    </lineage>
</organism>
<dbReference type="EMBL" id="FWFK01000001">
    <property type="protein sequence ID" value="SLN19997.1"/>
    <property type="molecule type" value="Genomic_DNA"/>
</dbReference>
<evidence type="ECO:0008006" key="3">
    <source>
        <dbReference type="Google" id="ProtNLM"/>
    </source>
</evidence>
<dbReference type="InterPro" id="IPR014918">
    <property type="entry name" value="Phage_tail_3"/>
</dbReference>
<dbReference type="RefSeq" id="WP_085790431.1">
    <property type="nucleotide sequence ID" value="NZ_FWFK01000001.1"/>
</dbReference>
<dbReference type="AlphaFoldDB" id="A0A1X6YGB4"/>
<dbReference type="Proteomes" id="UP000193570">
    <property type="component" value="Unassembled WGS sequence"/>
</dbReference>
<proteinExistence type="predicted"/>
<dbReference type="OrthoDB" id="6976379at2"/>
<dbReference type="Gene3D" id="4.10.410.40">
    <property type="match status" value="1"/>
</dbReference>
<accession>A0A1X6YGB4</accession>
<sequence>MPMFATAGSKLYIGGVLPDQNSDFAESDFDGETWTEISRLESLGSLGDAASEVTFEDIGQQRTKRIKGTRTAPPMELVAAIDYDDAGQQALIAAEKTNDNYAFKLEFPDAPAGGTPSERYFIAIVGSQTEAYDTANNVMKLNASLWVNSNVVRVDAAEGV</sequence>
<gene>
    <name evidence="1" type="ORF">ROJ8625_00705</name>
</gene>
<protein>
    <recommendedName>
        <fullName evidence="3">Phage major tail protein 2</fullName>
    </recommendedName>
</protein>
<reference evidence="1 2" key="1">
    <citation type="submission" date="2017-03" db="EMBL/GenBank/DDBJ databases">
        <authorList>
            <person name="Afonso C.L."/>
            <person name="Miller P.J."/>
            <person name="Scott M.A."/>
            <person name="Spackman E."/>
            <person name="Goraichik I."/>
            <person name="Dimitrov K.M."/>
            <person name="Suarez D.L."/>
            <person name="Swayne D.E."/>
        </authorList>
    </citation>
    <scope>NUCLEOTIDE SEQUENCE [LARGE SCALE GENOMIC DNA]</scope>
    <source>
        <strain evidence="1 2">CECT 8625</strain>
    </source>
</reference>
<keyword evidence="2" id="KW-1185">Reference proteome</keyword>
<dbReference type="Pfam" id="PF08813">
    <property type="entry name" value="Phage_tail_3"/>
    <property type="match status" value="1"/>
</dbReference>